<dbReference type="CDD" id="cd23659">
    <property type="entry name" value="USP_At3g01520-like"/>
    <property type="match status" value="2"/>
</dbReference>
<reference evidence="2 3" key="1">
    <citation type="submission" date="2020-06" db="EMBL/GenBank/DDBJ databases">
        <authorList>
            <person name="Li R."/>
            <person name="Bekaert M."/>
        </authorList>
    </citation>
    <scope>NUCLEOTIDE SEQUENCE [LARGE SCALE GENOMIC DNA]</scope>
    <source>
        <strain evidence="3">wild</strain>
    </source>
</reference>
<evidence type="ECO:0000313" key="3">
    <source>
        <dbReference type="Proteomes" id="UP000507470"/>
    </source>
</evidence>
<protein>
    <recommendedName>
        <fullName evidence="1">UspA domain-containing protein</fullName>
    </recommendedName>
</protein>
<organism evidence="2 3">
    <name type="scientific">Mytilus coruscus</name>
    <name type="common">Sea mussel</name>
    <dbReference type="NCBI Taxonomy" id="42192"/>
    <lineage>
        <taxon>Eukaryota</taxon>
        <taxon>Metazoa</taxon>
        <taxon>Spiralia</taxon>
        <taxon>Lophotrochozoa</taxon>
        <taxon>Mollusca</taxon>
        <taxon>Bivalvia</taxon>
        <taxon>Autobranchia</taxon>
        <taxon>Pteriomorphia</taxon>
        <taxon>Mytilida</taxon>
        <taxon>Mytiloidea</taxon>
        <taxon>Mytilidae</taxon>
        <taxon>Mytilinae</taxon>
        <taxon>Mytilus</taxon>
    </lineage>
</organism>
<dbReference type="SUPFAM" id="SSF52402">
    <property type="entry name" value="Adenine nucleotide alpha hydrolases-like"/>
    <property type="match status" value="2"/>
</dbReference>
<dbReference type="InterPro" id="IPR006015">
    <property type="entry name" value="Universal_stress_UspA"/>
</dbReference>
<dbReference type="PANTHER" id="PTHR46989:SF3">
    <property type="entry name" value="USPA DOMAIN-CONTAINING PROTEIN"/>
    <property type="match status" value="1"/>
</dbReference>
<evidence type="ECO:0000259" key="1">
    <source>
        <dbReference type="Pfam" id="PF00582"/>
    </source>
</evidence>
<sequence length="362" mass="40052">MANVNKHCSIVNSTTKKDGKTVIIAYDGSDYAKYAMKFYAESCYTPTDQIIVVYCVELSDIVATEKTINGLNESCANFSIDHQVLKQLIDQEIERIKTRLIEFAVYMREIKLNGIVKSTQASSPGEGVLNLSRELNADMIVTGCRGHGLSCERFNISDINLYRSIGPVTEDRERIHISCFVSQTTLYLMADGIATSASEAGCLKDGGKTVVIAFDGSDYAKHAMKFYADTVHTPKDNVIVVYCVELGEVITTAHFSVDQEAFKELIQRESDKIKNKLVEFAVYMREIKLNGIVKSTHASTPGLGVINLASQFNADLIVTGSRGQGTLRRTFLGSVSDFILHHSKVPVLVVTLQKNTEDKHRT</sequence>
<dbReference type="OrthoDB" id="843225at2759"/>
<evidence type="ECO:0000313" key="2">
    <source>
        <dbReference type="EMBL" id="CAC5387620.1"/>
    </source>
</evidence>
<dbReference type="InterPro" id="IPR014729">
    <property type="entry name" value="Rossmann-like_a/b/a_fold"/>
</dbReference>
<dbReference type="Pfam" id="PF00582">
    <property type="entry name" value="Usp"/>
    <property type="match status" value="2"/>
</dbReference>
<feature type="domain" description="UspA" evidence="1">
    <location>
        <begin position="20"/>
        <end position="149"/>
    </location>
</feature>
<dbReference type="Gene3D" id="3.40.50.620">
    <property type="entry name" value="HUPs"/>
    <property type="match status" value="2"/>
</dbReference>
<dbReference type="Proteomes" id="UP000507470">
    <property type="component" value="Unassembled WGS sequence"/>
</dbReference>
<accession>A0A6J8BXM6</accession>
<keyword evidence="3" id="KW-1185">Reference proteome</keyword>
<proteinExistence type="predicted"/>
<name>A0A6J8BXM6_MYTCO</name>
<dbReference type="InterPro" id="IPR006016">
    <property type="entry name" value="UspA"/>
</dbReference>
<feature type="domain" description="UspA" evidence="1">
    <location>
        <begin position="208"/>
        <end position="350"/>
    </location>
</feature>
<dbReference type="PRINTS" id="PR01438">
    <property type="entry name" value="UNVRSLSTRESS"/>
</dbReference>
<dbReference type="EMBL" id="CACVKT020004017">
    <property type="protein sequence ID" value="CAC5387620.1"/>
    <property type="molecule type" value="Genomic_DNA"/>
</dbReference>
<dbReference type="PANTHER" id="PTHR46989">
    <property type="entry name" value="USP DOMAIN-CONTAINING PROTEIN"/>
    <property type="match status" value="1"/>
</dbReference>
<dbReference type="AlphaFoldDB" id="A0A6J8BXM6"/>
<gene>
    <name evidence="2" type="ORF">MCOR_22922</name>
</gene>